<evidence type="ECO:0000256" key="3">
    <source>
        <dbReference type="ARBA" id="ARBA00023163"/>
    </source>
</evidence>
<evidence type="ECO:0000259" key="4">
    <source>
        <dbReference type="PROSITE" id="PS51118"/>
    </source>
</evidence>
<name>A0A2S0WZL1_9MICO</name>
<feature type="domain" description="HTH hxlR-type" evidence="4">
    <location>
        <begin position="1"/>
        <end position="97"/>
    </location>
</feature>
<dbReference type="PANTHER" id="PTHR33204:SF18">
    <property type="entry name" value="TRANSCRIPTIONAL REGULATORY PROTEIN"/>
    <property type="match status" value="1"/>
</dbReference>
<accession>A0A2S0WZL1</accession>
<gene>
    <name evidence="5" type="ORF">DCE93_02705</name>
</gene>
<dbReference type="SUPFAM" id="SSF55718">
    <property type="entry name" value="SCP-like"/>
    <property type="match status" value="1"/>
</dbReference>
<keyword evidence="3" id="KW-0804">Transcription</keyword>
<dbReference type="InterPro" id="IPR002577">
    <property type="entry name" value="HTH_HxlR"/>
</dbReference>
<dbReference type="InterPro" id="IPR036390">
    <property type="entry name" value="WH_DNA-bd_sf"/>
</dbReference>
<proteinExistence type="predicted"/>
<reference evidence="5 6" key="1">
    <citation type="submission" date="2018-04" db="EMBL/GenBank/DDBJ databases">
        <authorList>
            <person name="Li J."/>
        </authorList>
    </citation>
    <scope>NUCLEOTIDE SEQUENCE [LARGE SCALE GENOMIC DNA]</scope>
    <source>
        <strain evidence="6">30A</strain>
    </source>
</reference>
<dbReference type="EMBL" id="CP028913">
    <property type="protein sequence ID" value="AWB96756.1"/>
    <property type="molecule type" value="Genomic_DNA"/>
</dbReference>
<evidence type="ECO:0000313" key="5">
    <source>
        <dbReference type="EMBL" id="AWB96756.1"/>
    </source>
</evidence>
<dbReference type="GO" id="GO:0003677">
    <property type="term" value="F:DNA binding"/>
    <property type="evidence" value="ECO:0007669"/>
    <property type="project" value="UniProtKB-KW"/>
</dbReference>
<dbReference type="KEGG" id="agm:DCE93_02705"/>
<evidence type="ECO:0000256" key="2">
    <source>
        <dbReference type="ARBA" id="ARBA00023125"/>
    </source>
</evidence>
<dbReference type="CDD" id="cd00090">
    <property type="entry name" value="HTH_ARSR"/>
    <property type="match status" value="1"/>
</dbReference>
<dbReference type="InterPro" id="IPR036388">
    <property type="entry name" value="WH-like_DNA-bd_sf"/>
</dbReference>
<dbReference type="InterPro" id="IPR011991">
    <property type="entry name" value="ArsR-like_HTH"/>
</dbReference>
<dbReference type="AlphaFoldDB" id="A0A2S0WZL1"/>
<organism evidence="5 6">
    <name type="scientific">Agromyces badenianii</name>
    <dbReference type="NCBI Taxonomy" id="2080742"/>
    <lineage>
        <taxon>Bacteria</taxon>
        <taxon>Bacillati</taxon>
        <taxon>Actinomycetota</taxon>
        <taxon>Actinomycetes</taxon>
        <taxon>Micrococcales</taxon>
        <taxon>Microbacteriaceae</taxon>
        <taxon>Agromyces</taxon>
    </lineage>
</organism>
<dbReference type="Proteomes" id="UP000244729">
    <property type="component" value="Chromosome"/>
</dbReference>
<evidence type="ECO:0000313" key="6">
    <source>
        <dbReference type="Proteomes" id="UP000244729"/>
    </source>
</evidence>
<dbReference type="Gene3D" id="3.30.1050.10">
    <property type="entry name" value="SCP2 sterol-binding domain"/>
    <property type="match status" value="1"/>
</dbReference>
<sequence length="207" mass="22132">MARSLDVIGERWALLVVRELVFGPKRFTDLRAGLRGISQNVLSQRLRELEAAGVVQRTVLGPPASTQAYELTALGRALEPVLVAMSHWGALTPVPPGAEMSNDAFALALEALFVPAAKGGFRGRVRLRLVRDAFDVEIGGGAIDIDRASGADPALVLEASESVLRAVIFKRRTLDDAIAAGELAITGDRGRAEAFLERFALPEPASH</sequence>
<dbReference type="PANTHER" id="PTHR33204">
    <property type="entry name" value="TRANSCRIPTIONAL REGULATOR, MARR FAMILY"/>
    <property type="match status" value="1"/>
</dbReference>
<evidence type="ECO:0000256" key="1">
    <source>
        <dbReference type="ARBA" id="ARBA00023015"/>
    </source>
</evidence>
<dbReference type="InterPro" id="IPR036527">
    <property type="entry name" value="SCP2_sterol-bd_dom_sf"/>
</dbReference>
<keyword evidence="6" id="KW-1185">Reference proteome</keyword>
<dbReference type="PROSITE" id="PS51118">
    <property type="entry name" value="HTH_HXLR"/>
    <property type="match status" value="1"/>
</dbReference>
<dbReference type="Pfam" id="PF01638">
    <property type="entry name" value="HxlR"/>
    <property type="match status" value="1"/>
</dbReference>
<keyword evidence="2" id="KW-0238">DNA-binding</keyword>
<keyword evidence="1" id="KW-0805">Transcription regulation</keyword>
<protein>
    <submittedName>
        <fullName evidence="5">Transcriptional regulator</fullName>
    </submittedName>
</protein>
<dbReference type="Gene3D" id="1.10.10.10">
    <property type="entry name" value="Winged helix-like DNA-binding domain superfamily/Winged helix DNA-binding domain"/>
    <property type="match status" value="1"/>
</dbReference>
<dbReference type="OrthoDB" id="9792527at2"/>
<dbReference type="SUPFAM" id="SSF46785">
    <property type="entry name" value="Winged helix' DNA-binding domain"/>
    <property type="match status" value="1"/>
</dbReference>